<keyword evidence="2" id="KW-1185">Reference proteome</keyword>
<reference evidence="1 2" key="1">
    <citation type="submission" date="2011-09" db="EMBL/GenBank/DDBJ databases">
        <authorList>
            <person name="Pope W.H."/>
            <person name="Pedulla M.L."/>
            <person name="Ford M.E."/>
            <person name="Peebles C.L."/>
            <person name="Hatfull G.H."/>
            <person name="Hendrix R.W."/>
        </authorList>
    </citation>
    <scope>NUCLEOTIDE SEQUENCE [LARGE SCALE GENOMIC DNA]</scope>
    <source>
        <strain evidence="1">G</strain>
    </source>
</reference>
<gene>
    <name evidence="1" type="primary">507</name>
    <name evidence="1" type="ORF">G_507</name>
</gene>
<name>G3MAP8_9CAUD</name>
<proteinExistence type="predicted"/>
<dbReference type="GeneID" id="18563721"/>
<evidence type="ECO:0000313" key="2">
    <source>
        <dbReference type="Proteomes" id="UP000009273"/>
    </source>
</evidence>
<dbReference type="Proteomes" id="UP000009273">
    <property type="component" value="Segment"/>
</dbReference>
<dbReference type="KEGG" id="vg:18563721"/>
<organism evidence="1 2">
    <name type="scientific">Bacillus phage G</name>
    <dbReference type="NCBI Taxonomy" id="2884420"/>
    <lineage>
        <taxon>Viruses</taxon>
        <taxon>Duplodnaviria</taxon>
        <taxon>Heunggongvirae</taxon>
        <taxon>Uroviricota</taxon>
        <taxon>Caudoviricetes</taxon>
        <taxon>Donellivirus</taxon>
        <taxon>Donellivirus gee</taxon>
    </lineage>
</organism>
<protein>
    <submittedName>
        <fullName evidence="1">Gp507</fullName>
    </submittedName>
</protein>
<accession>G3MAP8</accession>
<dbReference type="EMBL" id="JN638751">
    <property type="protein sequence ID" value="AEO93765.1"/>
    <property type="molecule type" value="Genomic_DNA"/>
</dbReference>
<evidence type="ECO:0000313" key="1">
    <source>
        <dbReference type="EMBL" id="AEO93765.1"/>
    </source>
</evidence>
<sequence length="168" mass="20923">MATWVYIERIKKQPFFTLSDFNIINYHEIVENVIEFNKGIDELSDYPSMKEARRYFRRLAGETKEEFYERVLIELPARKARYEKYKEVLDIKGEEYNYLKNSENYEEIFFVKRQYELEDMLKECFREEFKENNNYPILLDEYKLEQFNFIADKEFEYDEEYLYKLHVC</sequence>
<dbReference type="RefSeq" id="YP_009015810.1">
    <property type="nucleotide sequence ID" value="NC_023719.1"/>
</dbReference>